<feature type="compositionally biased region" description="Basic and acidic residues" evidence="10">
    <location>
        <begin position="377"/>
        <end position="390"/>
    </location>
</feature>
<dbReference type="GO" id="GO:0008270">
    <property type="term" value="F:zinc ion binding"/>
    <property type="evidence" value="ECO:0007669"/>
    <property type="project" value="InterPro"/>
</dbReference>
<feature type="compositionally biased region" description="Acidic residues" evidence="10">
    <location>
        <begin position="305"/>
        <end position="314"/>
    </location>
</feature>
<keyword evidence="9" id="KW-0326">Glycosidase</keyword>
<dbReference type="Proteomes" id="UP000676310">
    <property type="component" value="Unassembled WGS sequence"/>
</dbReference>
<dbReference type="GO" id="GO:0006284">
    <property type="term" value="P:base-excision repair"/>
    <property type="evidence" value="ECO:0007669"/>
    <property type="project" value="InterPro"/>
</dbReference>
<evidence type="ECO:0000256" key="3">
    <source>
        <dbReference type="ARBA" id="ARBA00022763"/>
    </source>
</evidence>
<feature type="domain" description="Formamidopyrimidine-DNA glycosylase catalytic" evidence="11">
    <location>
        <begin position="2"/>
        <end position="137"/>
    </location>
</feature>
<dbReference type="GO" id="GO:0005634">
    <property type="term" value="C:nucleus"/>
    <property type="evidence" value="ECO:0007669"/>
    <property type="project" value="TreeGrafter"/>
</dbReference>
<dbReference type="CDD" id="cd08972">
    <property type="entry name" value="PF_Nei_N"/>
    <property type="match status" value="1"/>
</dbReference>
<sequence length="445" mass="49465">MPEIAEVARIVSFLRKHAVGKTIENVKAQEDNIVFGKVGTSASAFQEAMSGKKILDARQQGKYFWLVMDSPPHPLMHFGMAGWMVRGLHLRTANDETAYYRPTKPGEAEWPPKYWKFILQLKDSKNEVALVDARRLARVRLVDAAAEDMRKTSPLKENGPDPVIDKDILTVDWLSKKLRSKKVPVKALLLDQANVSGIGNWVGDEVMYQARLHPEQYSNTFSDEQIKRLHDAIMYVCDTAVAANGDSDAFPKDWLMKHRWGKGKKEASKLPTGEKITFLKVGGRTSAIVPSLQKKTAAVAGDVSEGAEQEDAEEDTKPKKGGKRKAKTVKEKDDEVEEEAPAKSKRGRKNVKEEVKEETVNAVEEKLPARPKRGSRKAKEDVEAVEGKAEEEVEEEAADEAEETQPVKKRKIASNGAAKKTKVAATEVAKGDATTEKRRSGRLSK</sequence>
<feature type="compositionally biased region" description="Acidic residues" evidence="10">
    <location>
        <begin position="391"/>
        <end position="403"/>
    </location>
</feature>
<dbReference type="Gene3D" id="1.10.8.50">
    <property type="match status" value="1"/>
</dbReference>
<dbReference type="RefSeq" id="XP_043168349.1">
    <property type="nucleotide sequence ID" value="XM_043312414.1"/>
</dbReference>
<proteinExistence type="inferred from homology"/>
<reference evidence="12" key="1">
    <citation type="submission" date="2021-05" db="EMBL/GenBank/DDBJ databases">
        <authorList>
            <person name="Stam R."/>
        </authorList>
    </citation>
    <scope>NUCLEOTIDE SEQUENCE</scope>
    <source>
        <strain evidence="12">CS162</strain>
    </source>
</reference>
<evidence type="ECO:0000256" key="9">
    <source>
        <dbReference type="ARBA" id="ARBA00023295"/>
    </source>
</evidence>
<dbReference type="PROSITE" id="PS51068">
    <property type="entry name" value="FPG_CAT"/>
    <property type="match status" value="1"/>
</dbReference>
<dbReference type="InterPro" id="IPR035937">
    <property type="entry name" value="FPG_N"/>
</dbReference>
<evidence type="ECO:0000313" key="13">
    <source>
        <dbReference type="Proteomes" id="UP000676310"/>
    </source>
</evidence>
<dbReference type="Pfam" id="PF06831">
    <property type="entry name" value="H2TH"/>
    <property type="match status" value="1"/>
</dbReference>
<protein>
    <recommendedName>
        <fullName evidence="11">Formamidopyrimidine-DNA glycosylase catalytic domain-containing protein</fullName>
    </recommendedName>
</protein>
<dbReference type="GeneID" id="67016505"/>
<evidence type="ECO:0000256" key="10">
    <source>
        <dbReference type="SAM" id="MobiDB-lite"/>
    </source>
</evidence>
<evidence type="ECO:0000256" key="5">
    <source>
        <dbReference type="ARBA" id="ARBA00023125"/>
    </source>
</evidence>
<dbReference type="PANTHER" id="PTHR22993">
    <property type="entry name" value="FORMAMIDOPYRIMIDINE-DNA GLYCOSYLASE"/>
    <property type="match status" value="1"/>
</dbReference>
<dbReference type="EMBL" id="CAJRGZ010000017">
    <property type="protein sequence ID" value="CAG5157006.1"/>
    <property type="molecule type" value="Genomic_DNA"/>
</dbReference>
<dbReference type="OrthoDB" id="444592at2759"/>
<dbReference type="SUPFAM" id="SSF81624">
    <property type="entry name" value="N-terminal domain of MutM-like DNA repair proteins"/>
    <property type="match status" value="1"/>
</dbReference>
<feature type="compositionally biased region" description="Basic and acidic residues" evidence="10">
    <location>
        <begin position="429"/>
        <end position="438"/>
    </location>
</feature>
<keyword evidence="6" id="KW-0234">DNA repair</keyword>
<feature type="compositionally biased region" description="Basic and acidic residues" evidence="10">
    <location>
        <begin position="350"/>
        <end position="368"/>
    </location>
</feature>
<name>A0A8J2HZ17_9PLEO</name>
<dbReference type="InterPro" id="IPR010979">
    <property type="entry name" value="Ribosomal_uS13-like_H2TH"/>
</dbReference>
<keyword evidence="3" id="KW-0227">DNA damage</keyword>
<keyword evidence="7" id="KW-0456">Lyase</keyword>
<keyword evidence="4" id="KW-0378">Hydrolase</keyword>
<dbReference type="AlphaFoldDB" id="A0A8J2HZ17"/>
<dbReference type="GO" id="GO:0016829">
    <property type="term" value="F:lyase activity"/>
    <property type="evidence" value="ECO:0007669"/>
    <property type="project" value="UniProtKB-KW"/>
</dbReference>
<evidence type="ECO:0000313" key="12">
    <source>
        <dbReference type="EMBL" id="CAG5157006.1"/>
    </source>
</evidence>
<dbReference type="GO" id="GO:0003684">
    <property type="term" value="F:damaged DNA binding"/>
    <property type="evidence" value="ECO:0007669"/>
    <property type="project" value="InterPro"/>
</dbReference>
<dbReference type="GO" id="GO:0008534">
    <property type="term" value="F:oxidized purine nucleobase lesion DNA N-glycosylase activity"/>
    <property type="evidence" value="ECO:0007669"/>
    <property type="project" value="UniProtKB-EC"/>
</dbReference>
<dbReference type="SMART" id="SM01232">
    <property type="entry name" value="H2TH"/>
    <property type="match status" value="1"/>
</dbReference>
<keyword evidence="8" id="KW-0511">Multifunctional enzyme</keyword>
<comment type="similarity">
    <text evidence="2">Belongs to the FPG family.</text>
</comment>
<dbReference type="InterPro" id="IPR012319">
    <property type="entry name" value="FPG_cat"/>
</dbReference>
<evidence type="ECO:0000256" key="1">
    <source>
        <dbReference type="ARBA" id="ARBA00001668"/>
    </source>
</evidence>
<evidence type="ECO:0000256" key="8">
    <source>
        <dbReference type="ARBA" id="ARBA00023268"/>
    </source>
</evidence>
<keyword evidence="13" id="KW-1185">Reference proteome</keyword>
<dbReference type="PANTHER" id="PTHR22993:SF9">
    <property type="entry name" value="FORMAMIDOPYRIMIDINE-DNA GLYCOSYLASE"/>
    <property type="match status" value="1"/>
</dbReference>
<dbReference type="Gene3D" id="3.20.190.10">
    <property type="entry name" value="MutM-like, N-terminal"/>
    <property type="match status" value="1"/>
</dbReference>
<accession>A0A8J2HZ17</accession>
<evidence type="ECO:0000256" key="4">
    <source>
        <dbReference type="ARBA" id="ARBA00022801"/>
    </source>
</evidence>
<keyword evidence="5" id="KW-0238">DNA-binding</keyword>
<evidence type="ECO:0000256" key="6">
    <source>
        <dbReference type="ARBA" id="ARBA00023204"/>
    </source>
</evidence>
<comment type="caution">
    <text evidence="12">The sequence shown here is derived from an EMBL/GenBank/DDBJ whole genome shotgun (WGS) entry which is preliminary data.</text>
</comment>
<dbReference type="GO" id="GO:0003906">
    <property type="term" value="F:DNA-(apurinic or apyrimidinic site) endonuclease activity"/>
    <property type="evidence" value="ECO:0007669"/>
    <property type="project" value="InterPro"/>
</dbReference>
<dbReference type="InterPro" id="IPR015886">
    <property type="entry name" value="H2TH_FPG"/>
</dbReference>
<gene>
    <name evidence="12" type="ORF">ALTATR162_LOCUS4799</name>
</gene>
<evidence type="ECO:0000256" key="2">
    <source>
        <dbReference type="ARBA" id="ARBA00009409"/>
    </source>
</evidence>
<evidence type="ECO:0000259" key="11">
    <source>
        <dbReference type="PROSITE" id="PS51068"/>
    </source>
</evidence>
<dbReference type="FunFam" id="1.10.8.50:FF:000009">
    <property type="entry name" value="Formamidopyrimidine-DNA glycosylase"/>
    <property type="match status" value="1"/>
</dbReference>
<dbReference type="SUPFAM" id="SSF46946">
    <property type="entry name" value="S13-like H2TH domain"/>
    <property type="match status" value="1"/>
</dbReference>
<comment type="catalytic activity">
    <reaction evidence="1">
        <text>Hydrolysis of DNA containing ring-opened 7-methylguanine residues, releasing 2,6-diamino-4-hydroxy-5-(N-methyl)formamidopyrimidine.</text>
        <dbReference type="EC" id="3.2.2.23"/>
    </reaction>
</comment>
<dbReference type="Pfam" id="PF01149">
    <property type="entry name" value="Fapy_DNA_glyco"/>
    <property type="match status" value="1"/>
</dbReference>
<dbReference type="SMART" id="SM00898">
    <property type="entry name" value="Fapy_DNA_glyco"/>
    <property type="match status" value="1"/>
</dbReference>
<evidence type="ECO:0000256" key="7">
    <source>
        <dbReference type="ARBA" id="ARBA00023239"/>
    </source>
</evidence>
<organism evidence="12 13">
    <name type="scientific">Alternaria atra</name>
    <dbReference type="NCBI Taxonomy" id="119953"/>
    <lineage>
        <taxon>Eukaryota</taxon>
        <taxon>Fungi</taxon>
        <taxon>Dikarya</taxon>
        <taxon>Ascomycota</taxon>
        <taxon>Pezizomycotina</taxon>
        <taxon>Dothideomycetes</taxon>
        <taxon>Pleosporomycetidae</taxon>
        <taxon>Pleosporales</taxon>
        <taxon>Pleosporineae</taxon>
        <taxon>Pleosporaceae</taxon>
        <taxon>Alternaria</taxon>
        <taxon>Alternaria sect. Ulocladioides</taxon>
    </lineage>
</organism>
<feature type="region of interest" description="Disordered" evidence="10">
    <location>
        <begin position="299"/>
        <end position="445"/>
    </location>
</feature>